<reference evidence="3 4" key="1">
    <citation type="journal article" date="2018" name="Mycol. Prog.">
        <title>Coniella lustricola, a new species from submerged detritus.</title>
        <authorList>
            <person name="Raudabaugh D.B."/>
            <person name="Iturriaga T."/>
            <person name="Carver A."/>
            <person name="Mondo S."/>
            <person name="Pangilinan J."/>
            <person name="Lipzen A."/>
            <person name="He G."/>
            <person name="Amirebrahimi M."/>
            <person name="Grigoriev I.V."/>
            <person name="Miller A.N."/>
        </authorList>
    </citation>
    <scope>NUCLEOTIDE SEQUENCE [LARGE SCALE GENOMIC DNA]</scope>
    <source>
        <strain evidence="3 4">B22-T-1</strain>
    </source>
</reference>
<feature type="region of interest" description="Disordered" evidence="1">
    <location>
        <begin position="367"/>
        <end position="411"/>
    </location>
</feature>
<dbReference type="Proteomes" id="UP000241462">
    <property type="component" value="Unassembled WGS sequence"/>
</dbReference>
<dbReference type="InParanoid" id="A0A2T3A151"/>
<organism evidence="3 4">
    <name type="scientific">Coniella lustricola</name>
    <dbReference type="NCBI Taxonomy" id="2025994"/>
    <lineage>
        <taxon>Eukaryota</taxon>
        <taxon>Fungi</taxon>
        <taxon>Dikarya</taxon>
        <taxon>Ascomycota</taxon>
        <taxon>Pezizomycotina</taxon>
        <taxon>Sordariomycetes</taxon>
        <taxon>Sordariomycetidae</taxon>
        <taxon>Diaporthales</taxon>
        <taxon>Schizoparmaceae</taxon>
        <taxon>Coniella</taxon>
    </lineage>
</organism>
<dbReference type="OrthoDB" id="5244165at2759"/>
<dbReference type="Pfam" id="PF20516">
    <property type="entry name" value="PDDEXK_12"/>
    <property type="match status" value="1"/>
</dbReference>
<sequence>MAVGDLHQNITTWLESLPPTGSVSALGSQNHRRRAAPLAASNRKRKRSTSAAMQPDTPPSSHASARFTTLPAPGFARRGADRATGQEAPTSPTSPVKRRKTHRDAPSDTRTTSDAAAGDVADATEETLVELMDLEETPRVMQHRPVFRAPAGKGKKERSPSPGAAIASTADLRRLEKPVVIVDGVTGFRTLSSDVQDFYKSIRRLGHLVHFIPAAIHDEFIDVLQSQDTDEDVMPTWFAPPTAQHDTDTDTYASEKQHLAKELDLLVNVHYDALESSTLERHEAAWNSAVHYPLLRLAFDDHLVKANQHQQHSEPHPQPRIRVENVTSATITGDCTPRLSFGRPPVKAGDPYTNDDAASVGVWSVTTSSSSTAGDSLGGVDLDDRDPFSSNASTSQQQRWPLKRQHSTPHLDAKAHSRFGSKKVDFALVLAPLDNTPLHKAIQTVRSRLQQSLLVSQTINPSKYPPLVDAPIAVAIETKTTSATMNPVVQLGLMAAAMHRRLHTLPVRNATGSHPVSETAMLPSIPLIAVVNHQWDIYFACDRGNEIVCGSLPCICGDGFAPNVTYANILDTM</sequence>
<feature type="region of interest" description="Disordered" evidence="1">
    <location>
        <begin position="333"/>
        <end position="354"/>
    </location>
</feature>
<feature type="compositionally biased region" description="Polar residues" evidence="1">
    <location>
        <begin position="388"/>
        <end position="399"/>
    </location>
</feature>
<name>A0A2T3A151_9PEZI</name>
<feature type="domain" description="PD-(D/E)XK nuclease-like" evidence="2">
    <location>
        <begin position="245"/>
        <end position="549"/>
    </location>
</feature>
<evidence type="ECO:0000256" key="1">
    <source>
        <dbReference type="SAM" id="MobiDB-lite"/>
    </source>
</evidence>
<dbReference type="InterPro" id="IPR046797">
    <property type="entry name" value="PDDEXK_12"/>
</dbReference>
<evidence type="ECO:0000313" key="3">
    <source>
        <dbReference type="EMBL" id="PSR80911.1"/>
    </source>
</evidence>
<proteinExistence type="predicted"/>
<feature type="region of interest" description="Disordered" evidence="1">
    <location>
        <begin position="15"/>
        <end position="120"/>
    </location>
</feature>
<gene>
    <name evidence="3" type="ORF">BD289DRAFT_439843</name>
</gene>
<accession>A0A2T3A151</accession>
<evidence type="ECO:0000259" key="2">
    <source>
        <dbReference type="Pfam" id="PF20516"/>
    </source>
</evidence>
<dbReference type="AlphaFoldDB" id="A0A2T3A151"/>
<dbReference type="STRING" id="2025994.A0A2T3A151"/>
<keyword evidence="4" id="KW-1185">Reference proteome</keyword>
<protein>
    <recommendedName>
        <fullName evidence="2">PD-(D/E)XK nuclease-like domain-containing protein</fullName>
    </recommendedName>
</protein>
<evidence type="ECO:0000313" key="4">
    <source>
        <dbReference type="Proteomes" id="UP000241462"/>
    </source>
</evidence>
<dbReference type="EMBL" id="KZ678515">
    <property type="protein sequence ID" value="PSR80911.1"/>
    <property type="molecule type" value="Genomic_DNA"/>
</dbReference>
<feature type="compositionally biased region" description="Polar residues" evidence="1">
    <location>
        <begin position="15"/>
        <end position="29"/>
    </location>
</feature>